<reference evidence="1 2" key="1">
    <citation type="journal article" date="2024" name="Plant Biotechnol. J.">
        <title>Genome and CRISPR/Cas9 system of a widespread forest tree (Populus alba) in the world.</title>
        <authorList>
            <person name="Liu Y.J."/>
            <person name="Jiang P.F."/>
            <person name="Han X.M."/>
            <person name="Li X.Y."/>
            <person name="Wang H.M."/>
            <person name="Wang Y.J."/>
            <person name="Wang X.X."/>
            <person name="Zeng Q.Y."/>
        </authorList>
    </citation>
    <scope>NUCLEOTIDE SEQUENCE [LARGE SCALE GENOMIC DNA]</scope>
    <source>
        <strain evidence="2">cv. PAL-ZL1</strain>
    </source>
</reference>
<evidence type="ECO:0000313" key="2">
    <source>
        <dbReference type="Proteomes" id="UP000309997"/>
    </source>
</evidence>
<organism evidence="1 2">
    <name type="scientific">Populus alba</name>
    <name type="common">White poplar</name>
    <dbReference type="NCBI Taxonomy" id="43335"/>
    <lineage>
        <taxon>Eukaryota</taxon>
        <taxon>Viridiplantae</taxon>
        <taxon>Streptophyta</taxon>
        <taxon>Embryophyta</taxon>
        <taxon>Tracheophyta</taxon>
        <taxon>Spermatophyta</taxon>
        <taxon>Magnoliopsida</taxon>
        <taxon>eudicotyledons</taxon>
        <taxon>Gunneridae</taxon>
        <taxon>Pentapetalae</taxon>
        <taxon>rosids</taxon>
        <taxon>fabids</taxon>
        <taxon>Malpighiales</taxon>
        <taxon>Salicaceae</taxon>
        <taxon>Saliceae</taxon>
        <taxon>Populus</taxon>
    </lineage>
</organism>
<comment type="caution">
    <text evidence="1">The sequence shown here is derived from an EMBL/GenBank/DDBJ whole genome shotgun (WGS) entry which is preliminary data.</text>
</comment>
<accession>A0ACC4CB06</accession>
<dbReference type="EMBL" id="RCHU02000005">
    <property type="protein sequence ID" value="KAL3591750.1"/>
    <property type="molecule type" value="Genomic_DNA"/>
</dbReference>
<keyword evidence="2" id="KW-1185">Reference proteome</keyword>
<gene>
    <name evidence="1" type="ORF">D5086_010390</name>
</gene>
<proteinExistence type="predicted"/>
<protein>
    <submittedName>
        <fullName evidence="1">Uncharacterized protein</fullName>
    </submittedName>
</protein>
<sequence>MLFKLGNIVCLFNSIGKLCLEEEKQLAQPTFLSQNKSFFFFFFFCNLATVYSVAIKGHYIVFLYAVNSTTPSLLSLPLTQPPPAELLEYFNDFNCRQAVSTDSFFVLSGLGSHLKTSGVSISEHDGFYNTLPFSKVHRVISRKPHVNETKHTLSAEI</sequence>
<name>A0ACC4CB06_POPAL</name>
<dbReference type="Proteomes" id="UP000309997">
    <property type="component" value="Unassembled WGS sequence"/>
</dbReference>
<evidence type="ECO:0000313" key="1">
    <source>
        <dbReference type="EMBL" id="KAL3591750.1"/>
    </source>
</evidence>